<evidence type="ECO:0000313" key="3">
    <source>
        <dbReference type="Proteomes" id="UP001280581"/>
    </source>
</evidence>
<keyword evidence="1" id="KW-0812">Transmembrane</keyword>
<protein>
    <submittedName>
        <fullName evidence="2">Uncharacterized protein</fullName>
    </submittedName>
</protein>
<name>A0AAN6RC94_9PLEO</name>
<dbReference type="AlphaFoldDB" id="A0AAN6RC94"/>
<feature type="transmembrane region" description="Helical" evidence="1">
    <location>
        <begin position="12"/>
        <end position="34"/>
    </location>
</feature>
<organism evidence="2 3">
    <name type="scientific">Pseudopithomyces chartarum</name>
    <dbReference type="NCBI Taxonomy" id="1892770"/>
    <lineage>
        <taxon>Eukaryota</taxon>
        <taxon>Fungi</taxon>
        <taxon>Dikarya</taxon>
        <taxon>Ascomycota</taxon>
        <taxon>Pezizomycotina</taxon>
        <taxon>Dothideomycetes</taxon>
        <taxon>Pleosporomycetidae</taxon>
        <taxon>Pleosporales</taxon>
        <taxon>Massarineae</taxon>
        <taxon>Didymosphaeriaceae</taxon>
        <taxon>Pseudopithomyces</taxon>
    </lineage>
</organism>
<keyword evidence="1" id="KW-0472">Membrane</keyword>
<dbReference type="Proteomes" id="UP001280581">
    <property type="component" value="Unassembled WGS sequence"/>
</dbReference>
<gene>
    <name evidence="2" type="ORF">GRF29_185g73541</name>
</gene>
<proteinExistence type="predicted"/>
<reference evidence="2 3" key="1">
    <citation type="submission" date="2021-02" db="EMBL/GenBank/DDBJ databases">
        <title>Genome assembly of Pseudopithomyces chartarum.</title>
        <authorList>
            <person name="Jauregui R."/>
            <person name="Singh J."/>
            <person name="Voisey C."/>
        </authorList>
    </citation>
    <scope>NUCLEOTIDE SEQUENCE [LARGE SCALE GENOMIC DNA]</scope>
    <source>
        <strain evidence="2 3">AGR01</strain>
    </source>
</reference>
<keyword evidence="3" id="KW-1185">Reference proteome</keyword>
<sequence>MSSSGKSAAAAIMILTAVIYGALHLLALIPFLLYKSRHKVGNFIRRLFTRCTGKRTNEQAPTPDVELANVSAPQLKHFGWGVRLEAPNDDVFLGLARAVTVEPDLARPRMVVLPKMGLPKIVVEAGGCTVLGQVMPGERRFRVSL</sequence>
<evidence type="ECO:0000313" key="2">
    <source>
        <dbReference type="EMBL" id="KAK3201202.1"/>
    </source>
</evidence>
<dbReference type="EMBL" id="WVTA01000016">
    <property type="protein sequence ID" value="KAK3201202.1"/>
    <property type="molecule type" value="Genomic_DNA"/>
</dbReference>
<keyword evidence="1" id="KW-1133">Transmembrane helix</keyword>
<evidence type="ECO:0000256" key="1">
    <source>
        <dbReference type="SAM" id="Phobius"/>
    </source>
</evidence>
<accession>A0AAN6RC94</accession>
<comment type="caution">
    <text evidence="2">The sequence shown here is derived from an EMBL/GenBank/DDBJ whole genome shotgun (WGS) entry which is preliminary data.</text>
</comment>